<comment type="caution">
    <text evidence="5">The sequence shown here is derived from an EMBL/GenBank/DDBJ whole genome shotgun (WGS) entry which is preliminary data.</text>
</comment>
<evidence type="ECO:0000256" key="2">
    <source>
        <dbReference type="ARBA" id="ARBA00019992"/>
    </source>
</evidence>
<keyword evidence="6" id="KW-1185">Reference proteome</keyword>
<organism evidence="5 6">
    <name type="scientific">Paraburkholderia piptadeniae</name>
    <dbReference type="NCBI Taxonomy" id="1701573"/>
    <lineage>
        <taxon>Bacteria</taxon>
        <taxon>Pseudomonadati</taxon>
        <taxon>Pseudomonadota</taxon>
        <taxon>Betaproteobacteria</taxon>
        <taxon>Burkholderiales</taxon>
        <taxon>Burkholderiaceae</taxon>
        <taxon>Paraburkholderia</taxon>
    </lineage>
</organism>
<evidence type="ECO:0000313" key="5">
    <source>
        <dbReference type="EMBL" id="SIT39073.1"/>
    </source>
</evidence>
<dbReference type="SUPFAM" id="SSF48452">
    <property type="entry name" value="TPR-like"/>
    <property type="match status" value="1"/>
</dbReference>
<comment type="similarity">
    <text evidence="1">Belongs to the TTC38 family.</text>
</comment>
<dbReference type="AlphaFoldDB" id="A0A1N7RWD0"/>
<evidence type="ECO:0000256" key="4">
    <source>
        <dbReference type="ARBA" id="ARBA00022803"/>
    </source>
</evidence>
<evidence type="ECO:0000256" key="1">
    <source>
        <dbReference type="ARBA" id="ARBA00005857"/>
    </source>
</evidence>
<name>A0A1N7RWD0_9BURK</name>
<keyword evidence="4" id="KW-0802">TPR repeat</keyword>
<reference evidence="5" key="1">
    <citation type="submission" date="2016-12" db="EMBL/GenBank/DDBJ databases">
        <authorList>
            <person name="Moulin L."/>
        </authorList>
    </citation>
    <scope>NUCLEOTIDE SEQUENCE [LARGE SCALE GENOMIC DNA]</scope>
    <source>
        <strain evidence="5">STM 7183</strain>
    </source>
</reference>
<dbReference type="CDD" id="cd05804">
    <property type="entry name" value="StaR_like"/>
    <property type="match status" value="1"/>
</dbReference>
<evidence type="ECO:0000313" key="6">
    <source>
        <dbReference type="Proteomes" id="UP000195569"/>
    </source>
</evidence>
<accession>A0A1N7RWD0</accession>
<dbReference type="EMBL" id="CYGY02000021">
    <property type="protein sequence ID" value="SIT39073.1"/>
    <property type="molecule type" value="Genomic_DNA"/>
</dbReference>
<evidence type="ECO:0000256" key="3">
    <source>
        <dbReference type="ARBA" id="ARBA00022737"/>
    </source>
</evidence>
<sequence>MKQDWLGNPVTVDSDATLAGVNDFIEGFLAYDNKAANILQAADEAPDNCIANAYAALFYMFLESTDAPGLARPYLEKAEAAAAGAARREQMTAAVVRGWVDGNIGRVLELSHEVAKEFPRDLAVVKQAQYHYFNLGNCAGMLSVADQVMDRNQDVPYMHGLAAFGYEQCHLIDEAEASARKAISMKRKEPWAHHAMAHVMLTRGRTQDGLDFMTDVSETWVDLNSFMYTHNWWHLSLFLIGQGRYEDVLKIYDKHIWGIWKEYSQDQIGAVSLLMRLELVGVDVGNRWADLGQYIKVRISDFVQPFLTMQYLYGLAKAKLPETDQLIDHLRTFVAHAPALTRAAWGEVCLTACEGLLAHARGDYELAFRKMSAAVPRLLEIGGSHAQRGLFDQILLDSMMKTGRYASAQQILELSRAYDPTSVPINLALTYVYERLNLRREAARARARTAMSA</sequence>
<dbReference type="PANTHER" id="PTHR16263">
    <property type="entry name" value="TETRATRICOPEPTIDE REPEAT PROTEIN 38"/>
    <property type="match status" value="1"/>
</dbReference>
<gene>
    <name evidence="5" type="ORF">BN2476_210028</name>
</gene>
<dbReference type="Proteomes" id="UP000195569">
    <property type="component" value="Unassembled WGS sequence"/>
</dbReference>
<dbReference type="InterPro" id="IPR011990">
    <property type="entry name" value="TPR-like_helical_dom_sf"/>
</dbReference>
<dbReference type="Gene3D" id="1.25.40.10">
    <property type="entry name" value="Tetratricopeptide repeat domain"/>
    <property type="match status" value="1"/>
</dbReference>
<dbReference type="InterPro" id="IPR033891">
    <property type="entry name" value="TTC38"/>
</dbReference>
<keyword evidence="3" id="KW-0677">Repeat</keyword>
<dbReference type="OrthoDB" id="9815900at2"/>
<proteinExistence type="inferred from homology"/>
<protein>
    <recommendedName>
        <fullName evidence="2">Tetratricopeptide repeat protein 38</fullName>
    </recommendedName>
</protein>
<dbReference type="PANTHER" id="PTHR16263:SF4">
    <property type="entry name" value="TETRATRICOPEPTIDE REPEAT PROTEIN 38"/>
    <property type="match status" value="1"/>
</dbReference>